<accession>A0A2R4G397</accession>
<proteinExistence type="predicted"/>
<evidence type="ECO:0000313" key="2">
    <source>
        <dbReference type="Proteomes" id="UP000241454"/>
    </source>
</evidence>
<organism evidence="1 2">
    <name type="scientific">Bifidobacterium adolescentis</name>
    <dbReference type="NCBI Taxonomy" id="1680"/>
    <lineage>
        <taxon>Bacteria</taxon>
        <taxon>Bacillati</taxon>
        <taxon>Actinomycetota</taxon>
        <taxon>Actinomycetes</taxon>
        <taxon>Bifidobacteriales</taxon>
        <taxon>Bifidobacteriaceae</taxon>
        <taxon>Bifidobacterium</taxon>
    </lineage>
</organism>
<gene>
    <name evidence="1" type="ORF">C8077_04960</name>
</gene>
<sequence length="193" mass="21962">MGLEIHEINAGSPLPWLMAESGMGFWRLNKVALIYGERRVPCWRCGFPNVQSGLFLELGGRNEYHCRIVAWSVADSIGLLSQAFLDTLNAGYCVRRRYSKTMGCEYLATCCPKCGCIQGDNFIYRNFKGRGGVFSNPADTSRLTAHMLPSFTDTDPRRFDWAFDGFTLEAEPRRIWFEAPFVLPNQAWPWTGR</sequence>
<name>A0A2R4G397_BIFAD</name>
<reference evidence="1 2" key="1">
    <citation type="submission" date="2018-03" db="EMBL/GenBank/DDBJ databases">
        <authorList>
            <person name="Keele B.F."/>
        </authorList>
    </citation>
    <scope>NUCLEOTIDE SEQUENCE [LARGE SCALE GENOMIC DNA]</scope>
    <source>
        <strain evidence="1 2">1-11</strain>
    </source>
</reference>
<dbReference type="RefSeq" id="WP_107646215.1">
    <property type="nucleotide sequence ID" value="NZ_CP028341.1"/>
</dbReference>
<dbReference type="EMBL" id="CP028341">
    <property type="protein sequence ID" value="AVT45324.1"/>
    <property type="molecule type" value="Genomic_DNA"/>
</dbReference>
<dbReference type="Proteomes" id="UP000241454">
    <property type="component" value="Chromosome"/>
</dbReference>
<evidence type="ECO:0000313" key="1">
    <source>
        <dbReference type="EMBL" id="AVT45324.1"/>
    </source>
</evidence>
<protein>
    <submittedName>
        <fullName evidence="1">Uncharacterized protein</fullName>
    </submittedName>
</protein>
<dbReference type="AlphaFoldDB" id="A0A2R4G397"/>